<dbReference type="Pfam" id="PF00392">
    <property type="entry name" value="GntR"/>
    <property type="match status" value="1"/>
</dbReference>
<comment type="similarity">
    <text evidence="1">In the C-terminal section; belongs to the class-I pyridoxal-phosphate-dependent aminotransferase family.</text>
</comment>
<keyword evidence="2" id="KW-0663">Pyridoxal phosphate</keyword>
<dbReference type="Pfam" id="PF00155">
    <property type="entry name" value="Aminotran_1_2"/>
    <property type="match status" value="1"/>
</dbReference>
<evidence type="ECO:0000256" key="3">
    <source>
        <dbReference type="ARBA" id="ARBA00023015"/>
    </source>
</evidence>
<keyword evidence="9" id="KW-1185">Reference proteome</keyword>
<comment type="caution">
    <text evidence="8">The sequence shown here is derived from an EMBL/GenBank/DDBJ whole genome shotgun (WGS) entry which is preliminary data.</text>
</comment>
<accession>A0A545TES1</accession>
<evidence type="ECO:0000256" key="6">
    <source>
        <dbReference type="SAM" id="MobiDB-lite"/>
    </source>
</evidence>
<evidence type="ECO:0000313" key="9">
    <source>
        <dbReference type="Proteomes" id="UP000315252"/>
    </source>
</evidence>
<proteinExistence type="inferred from homology"/>
<evidence type="ECO:0000256" key="5">
    <source>
        <dbReference type="ARBA" id="ARBA00023163"/>
    </source>
</evidence>
<gene>
    <name evidence="8" type="ORF">FKG95_22590</name>
</gene>
<dbReference type="SMART" id="SM00345">
    <property type="entry name" value="HTH_GNTR"/>
    <property type="match status" value="1"/>
</dbReference>
<evidence type="ECO:0000256" key="2">
    <source>
        <dbReference type="ARBA" id="ARBA00022898"/>
    </source>
</evidence>
<sequence>MVKRSGGALLLSLHIDRESGRLVTTQVFTAIREMILSGGLNAGERLPASRTLAKDLGISRTTVIEVFERLAAEGLIESRTGAGTFVSDALRENRPAAASPPTDAAQQPLSKPRLSRTIARASEMFNERLPHKPRAFTTAMPAFDAFPLALWSRQMSKHWRDQRNIVMGYSDPHGYGPLRRAVASHLRANRGIACEPEQIFIVGGAQQAFYLIGSLLLDLNDKVWFENPGAIGARNSLVACGANLIPMPVDDHGLMVEEGLRLAPDFRLAFVTPAHQQPLGSTMSLERRFALLKAADKAEALIIEDDYDGEFCYGGHPQPTLKSVDATGRVIYVGTFSKTLFPALRLGYFVSPPALVDVFNQVSNAFLQGVPSANQAVVASFMEEGHFAAHIRRMRKIYAERHQVLCDAAREHLSGLLEIVPTDTGLHTIGLLPDDLRENEAAAAAGQKGITVTPIERFSIAPTQRNGLVLGFSGIKPPDIVAGVTTLASALEGVHPNAGTGRVV</sequence>
<dbReference type="PANTHER" id="PTHR46577">
    <property type="entry name" value="HTH-TYPE TRANSCRIPTIONAL REGULATORY PROTEIN GABR"/>
    <property type="match status" value="1"/>
</dbReference>
<dbReference type="EMBL" id="VHSH01000009">
    <property type="protein sequence ID" value="TQV75714.1"/>
    <property type="molecule type" value="Genomic_DNA"/>
</dbReference>
<dbReference type="InterPro" id="IPR004839">
    <property type="entry name" value="Aminotransferase_I/II_large"/>
</dbReference>
<dbReference type="InterPro" id="IPR000524">
    <property type="entry name" value="Tscrpt_reg_HTH_GntR"/>
</dbReference>
<keyword evidence="4" id="KW-0238">DNA-binding</keyword>
<dbReference type="InterPro" id="IPR015424">
    <property type="entry name" value="PyrdxlP-dep_Trfase"/>
</dbReference>
<reference evidence="8 9" key="1">
    <citation type="submission" date="2019-06" db="EMBL/GenBank/DDBJ databases">
        <title>Whole genome sequence for Rhodospirillaceae sp. R148.</title>
        <authorList>
            <person name="Wang G."/>
        </authorList>
    </citation>
    <scope>NUCLEOTIDE SEQUENCE [LARGE SCALE GENOMIC DNA]</scope>
    <source>
        <strain evidence="8 9">R148</strain>
    </source>
</reference>
<dbReference type="PROSITE" id="PS50949">
    <property type="entry name" value="HTH_GNTR"/>
    <property type="match status" value="1"/>
</dbReference>
<dbReference type="GO" id="GO:0008483">
    <property type="term" value="F:transaminase activity"/>
    <property type="evidence" value="ECO:0007669"/>
    <property type="project" value="UniProtKB-KW"/>
</dbReference>
<dbReference type="GO" id="GO:0003677">
    <property type="term" value="F:DNA binding"/>
    <property type="evidence" value="ECO:0007669"/>
    <property type="project" value="UniProtKB-KW"/>
</dbReference>
<keyword evidence="8" id="KW-0808">Transferase</keyword>
<dbReference type="PANTHER" id="PTHR46577:SF1">
    <property type="entry name" value="HTH-TYPE TRANSCRIPTIONAL REGULATORY PROTEIN GABR"/>
    <property type="match status" value="1"/>
</dbReference>
<dbReference type="PRINTS" id="PR00035">
    <property type="entry name" value="HTHGNTR"/>
</dbReference>
<keyword evidence="8" id="KW-0032">Aminotransferase</keyword>
<keyword evidence="3" id="KW-0805">Transcription regulation</keyword>
<dbReference type="CDD" id="cd00609">
    <property type="entry name" value="AAT_like"/>
    <property type="match status" value="1"/>
</dbReference>
<feature type="domain" description="HTH gntR-type" evidence="7">
    <location>
        <begin position="21"/>
        <end position="89"/>
    </location>
</feature>
<dbReference type="Gene3D" id="3.40.640.10">
    <property type="entry name" value="Type I PLP-dependent aspartate aminotransferase-like (Major domain)"/>
    <property type="match status" value="1"/>
</dbReference>
<evidence type="ECO:0000256" key="1">
    <source>
        <dbReference type="ARBA" id="ARBA00005384"/>
    </source>
</evidence>
<dbReference type="InterPro" id="IPR051446">
    <property type="entry name" value="HTH_trans_reg/aminotransferase"/>
</dbReference>
<dbReference type="RefSeq" id="WP_142898702.1">
    <property type="nucleotide sequence ID" value="NZ_ML660060.1"/>
</dbReference>
<keyword evidence="5" id="KW-0804">Transcription</keyword>
<evidence type="ECO:0000259" key="7">
    <source>
        <dbReference type="PROSITE" id="PS50949"/>
    </source>
</evidence>
<dbReference type="AlphaFoldDB" id="A0A545TES1"/>
<dbReference type="InterPro" id="IPR036388">
    <property type="entry name" value="WH-like_DNA-bd_sf"/>
</dbReference>
<dbReference type="Gene3D" id="1.10.10.10">
    <property type="entry name" value="Winged helix-like DNA-binding domain superfamily/Winged helix DNA-binding domain"/>
    <property type="match status" value="1"/>
</dbReference>
<evidence type="ECO:0000256" key="4">
    <source>
        <dbReference type="ARBA" id="ARBA00023125"/>
    </source>
</evidence>
<dbReference type="GO" id="GO:0003700">
    <property type="term" value="F:DNA-binding transcription factor activity"/>
    <property type="evidence" value="ECO:0007669"/>
    <property type="project" value="InterPro"/>
</dbReference>
<dbReference type="Proteomes" id="UP000315252">
    <property type="component" value="Unassembled WGS sequence"/>
</dbReference>
<dbReference type="GO" id="GO:0030170">
    <property type="term" value="F:pyridoxal phosphate binding"/>
    <property type="evidence" value="ECO:0007669"/>
    <property type="project" value="InterPro"/>
</dbReference>
<dbReference type="OrthoDB" id="9808770at2"/>
<organism evidence="8 9">
    <name type="scientific">Denitrobaculum tricleocarpae</name>
    <dbReference type="NCBI Taxonomy" id="2591009"/>
    <lineage>
        <taxon>Bacteria</taxon>
        <taxon>Pseudomonadati</taxon>
        <taxon>Pseudomonadota</taxon>
        <taxon>Alphaproteobacteria</taxon>
        <taxon>Rhodospirillales</taxon>
        <taxon>Rhodospirillaceae</taxon>
        <taxon>Denitrobaculum</taxon>
    </lineage>
</organism>
<dbReference type="CDD" id="cd07377">
    <property type="entry name" value="WHTH_GntR"/>
    <property type="match status" value="1"/>
</dbReference>
<dbReference type="InterPro" id="IPR036390">
    <property type="entry name" value="WH_DNA-bd_sf"/>
</dbReference>
<dbReference type="SUPFAM" id="SSF46785">
    <property type="entry name" value="Winged helix' DNA-binding domain"/>
    <property type="match status" value="1"/>
</dbReference>
<dbReference type="InterPro" id="IPR015421">
    <property type="entry name" value="PyrdxlP-dep_Trfase_major"/>
</dbReference>
<name>A0A545TES1_9PROT</name>
<protein>
    <submittedName>
        <fullName evidence="8">PLP-dependent aminotransferase family protein</fullName>
    </submittedName>
</protein>
<evidence type="ECO:0000313" key="8">
    <source>
        <dbReference type="EMBL" id="TQV75714.1"/>
    </source>
</evidence>
<dbReference type="SUPFAM" id="SSF53383">
    <property type="entry name" value="PLP-dependent transferases"/>
    <property type="match status" value="1"/>
</dbReference>
<feature type="region of interest" description="Disordered" evidence="6">
    <location>
        <begin position="94"/>
        <end position="113"/>
    </location>
</feature>